<evidence type="ECO:0000313" key="1">
    <source>
        <dbReference type="EMBL" id="MFD1426944.1"/>
    </source>
</evidence>
<dbReference type="Proteomes" id="UP001597282">
    <property type="component" value="Unassembled WGS sequence"/>
</dbReference>
<comment type="caution">
    <text evidence="1">The sequence shown here is derived from an EMBL/GenBank/DDBJ whole genome shotgun (WGS) entry which is preliminary data.</text>
</comment>
<proteinExistence type="predicted"/>
<gene>
    <name evidence="1" type="ORF">ACFQ4Y_08330</name>
</gene>
<accession>A0ABW4C874</accession>
<dbReference type="EMBL" id="JBHTNU010000006">
    <property type="protein sequence ID" value="MFD1426944.1"/>
    <property type="molecule type" value="Genomic_DNA"/>
</dbReference>
<evidence type="ECO:0000313" key="2">
    <source>
        <dbReference type="Proteomes" id="UP001597282"/>
    </source>
</evidence>
<sequence>MDKAQRIEMKSVASDEVQRSLTEKKELERFVTKLRVEEWEFDSRLPEDAKPSHEYIFYQEETPQAGEKKGKEAPLYEVARLITYRELPYVKLKVSLIELDCKVPEDVARYLNQL</sequence>
<reference evidence="2" key="1">
    <citation type="journal article" date="2019" name="Int. J. Syst. Evol. Microbiol.">
        <title>The Global Catalogue of Microorganisms (GCM) 10K type strain sequencing project: providing services to taxonomists for standard genome sequencing and annotation.</title>
        <authorList>
            <consortium name="The Broad Institute Genomics Platform"/>
            <consortium name="The Broad Institute Genome Sequencing Center for Infectious Disease"/>
            <person name="Wu L."/>
            <person name="Ma J."/>
        </authorList>
    </citation>
    <scope>NUCLEOTIDE SEQUENCE [LARGE SCALE GENOMIC DNA]</scope>
    <source>
        <strain evidence="2">S1</strain>
    </source>
</reference>
<keyword evidence="2" id="KW-1185">Reference proteome</keyword>
<protein>
    <submittedName>
        <fullName evidence="1">Uncharacterized protein</fullName>
    </submittedName>
</protein>
<organism evidence="1 2">
    <name type="scientific">Kroppenstedtia sanguinis</name>
    <dbReference type="NCBI Taxonomy" id="1380684"/>
    <lineage>
        <taxon>Bacteria</taxon>
        <taxon>Bacillati</taxon>
        <taxon>Bacillota</taxon>
        <taxon>Bacilli</taxon>
        <taxon>Bacillales</taxon>
        <taxon>Thermoactinomycetaceae</taxon>
        <taxon>Kroppenstedtia</taxon>
    </lineage>
</organism>
<dbReference type="RefSeq" id="WP_380164498.1">
    <property type="nucleotide sequence ID" value="NZ_JBHTNU010000006.1"/>
</dbReference>
<name>A0ABW4C874_9BACL</name>